<reference evidence="3" key="2">
    <citation type="submission" date="2020-04" db="EMBL/GenBank/DDBJ databases">
        <authorList>
            <consortium name="NCBI Genome Project"/>
        </authorList>
    </citation>
    <scope>NUCLEOTIDE SEQUENCE</scope>
    <source>
        <strain evidence="3">CBS 304.34</strain>
    </source>
</reference>
<accession>A0A6A6YV47</accession>
<evidence type="ECO:0000313" key="2">
    <source>
        <dbReference type="Proteomes" id="UP000504636"/>
    </source>
</evidence>
<dbReference type="OrthoDB" id="5279008at2759"/>
<dbReference type="AlphaFoldDB" id="A0A6A6YV47"/>
<reference evidence="1 3" key="1">
    <citation type="journal article" date="2020" name="Stud. Mycol.">
        <title>101 Dothideomycetes genomes: a test case for predicting lifestyles and emergence of pathogens.</title>
        <authorList>
            <person name="Haridas S."/>
            <person name="Albert R."/>
            <person name="Binder M."/>
            <person name="Bloem J."/>
            <person name="Labutti K."/>
            <person name="Salamov A."/>
            <person name="Andreopoulos B."/>
            <person name="Baker S."/>
            <person name="Barry K."/>
            <person name="Bills G."/>
            <person name="Bluhm B."/>
            <person name="Cannon C."/>
            <person name="Castanera R."/>
            <person name="Culley D."/>
            <person name="Daum C."/>
            <person name="Ezra D."/>
            <person name="Gonzalez J."/>
            <person name="Henrissat B."/>
            <person name="Kuo A."/>
            <person name="Liang C."/>
            <person name="Lipzen A."/>
            <person name="Lutzoni F."/>
            <person name="Magnuson J."/>
            <person name="Mondo S."/>
            <person name="Nolan M."/>
            <person name="Ohm R."/>
            <person name="Pangilinan J."/>
            <person name="Park H.-J."/>
            <person name="Ramirez L."/>
            <person name="Alfaro M."/>
            <person name="Sun H."/>
            <person name="Tritt A."/>
            <person name="Yoshinaga Y."/>
            <person name="Zwiers L.-H."/>
            <person name="Turgeon B."/>
            <person name="Goodwin S."/>
            <person name="Spatafora J."/>
            <person name="Crous P."/>
            <person name="Grigoriev I."/>
        </authorList>
    </citation>
    <scope>NUCLEOTIDE SEQUENCE</scope>
    <source>
        <strain evidence="1 3">CBS 304.34</strain>
    </source>
</reference>
<dbReference type="EMBL" id="MU003697">
    <property type="protein sequence ID" value="KAF2812640.1"/>
    <property type="molecule type" value="Genomic_DNA"/>
</dbReference>
<sequence>MLAVSVARFCISPHSAPIIQVHLQQPRYHIEKLLTELLDLITDDLSLDDFSSLRLSCKTVYASSLHSFGITFFSERVCILSLPSLGNIVSISKHGKFGSTMRELDFVADVPPEDFVEVTKGLTVLRQKKAEREIRALIESKAAAEDEFHKAMMAQAEATGRKNEGTLSQMLVEAFENFPKLKAIRFYQATMSPTSTRTYKKSSQVAYASCCFQQILTAIVKSGLTLEKLKTVTKP</sequence>
<evidence type="ECO:0000313" key="3">
    <source>
        <dbReference type="RefSeq" id="XP_033579604.1"/>
    </source>
</evidence>
<reference evidence="3" key="3">
    <citation type="submission" date="2025-04" db="UniProtKB">
        <authorList>
            <consortium name="RefSeq"/>
        </authorList>
    </citation>
    <scope>IDENTIFICATION</scope>
    <source>
        <strain evidence="3">CBS 304.34</strain>
    </source>
</reference>
<protein>
    <submittedName>
        <fullName evidence="1 3">Uncharacterized protein</fullName>
    </submittedName>
</protein>
<proteinExistence type="predicted"/>
<organism evidence="1">
    <name type="scientific">Mytilinidion resinicola</name>
    <dbReference type="NCBI Taxonomy" id="574789"/>
    <lineage>
        <taxon>Eukaryota</taxon>
        <taxon>Fungi</taxon>
        <taxon>Dikarya</taxon>
        <taxon>Ascomycota</taxon>
        <taxon>Pezizomycotina</taxon>
        <taxon>Dothideomycetes</taxon>
        <taxon>Pleosporomycetidae</taxon>
        <taxon>Mytilinidiales</taxon>
        <taxon>Mytilinidiaceae</taxon>
        <taxon>Mytilinidion</taxon>
    </lineage>
</organism>
<dbReference type="RefSeq" id="XP_033579604.1">
    <property type="nucleotide sequence ID" value="XM_033713890.1"/>
</dbReference>
<name>A0A6A6YV47_9PEZI</name>
<keyword evidence="2" id="KW-1185">Reference proteome</keyword>
<dbReference type="GeneID" id="54454783"/>
<dbReference type="Proteomes" id="UP000504636">
    <property type="component" value="Unplaced"/>
</dbReference>
<gene>
    <name evidence="1 3" type="ORF">BDZ99DRAFT_270558</name>
</gene>
<evidence type="ECO:0000313" key="1">
    <source>
        <dbReference type="EMBL" id="KAF2812640.1"/>
    </source>
</evidence>